<feature type="domain" description="RNA-editing substrate-binding complex 6 protein" evidence="1">
    <location>
        <begin position="97"/>
        <end position="319"/>
    </location>
</feature>
<dbReference type="PANTHER" id="PTHR21228:SF40">
    <property type="entry name" value="LD45607P"/>
    <property type="match status" value="1"/>
</dbReference>
<dbReference type="EMBL" id="JBGBPQ010000013">
    <property type="protein sequence ID" value="KAL1512264.1"/>
    <property type="molecule type" value="Genomic_DNA"/>
</dbReference>
<accession>A0AB34J6P7</accession>
<sequence length="491" mass="53520">MLRRVSHAFLLRPSAAVHAFPLRRASSSSSSSSYPPAVITAMLARATSLDDLFALRAMHADSMEEINTSAFWTTLGRLTQRAPRRAASLQQHNDALASARLATLRALPSFGPRQLVNTAHGAARAKVGSLPPWDVWWDEIARCSLPMLERLSWQHITSLLWAFTRSNAYRPALFHAVAREVESREVERLSVELIAQIAWCFSSVGHSAPRLMLRLADAAAPHISQISTAALSALCFTMARARVDSPRLHAALVEELPSRLPECGGREVSSIFTACMAMESMAPQLKLKLLDGFAKSSEGRLEGFDARSVAAMIHVISAVPNELEHPPSVTALLDGLIDASSKRVDALRPADLQSVARSLALMTSGGRVDAQPEIFHVLARHAAGKLGAFSDVHLWNLAWAFARAGVRSPVLFTPLAQEALSRLDSISPSGLVALAWSFARLDVDAPHFASALYEATLQRHHEFDERQTSALHLAFVKLKVVSPTDEEPSTK</sequence>
<dbReference type="GO" id="GO:0003723">
    <property type="term" value="F:RNA binding"/>
    <property type="evidence" value="ECO:0007669"/>
    <property type="project" value="TreeGrafter"/>
</dbReference>
<proteinExistence type="predicted"/>
<dbReference type="InterPro" id="IPR050870">
    <property type="entry name" value="FAST_kinase"/>
</dbReference>
<dbReference type="GO" id="GO:0044528">
    <property type="term" value="P:regulation of mitochondrial mRNA stability"/>
    <property type="evidence" value="ECO:0007669"/>
    <property type="project" value="TreeGrafter"/>
</dbReference>
<evidence type="ECO:0000313" key="3">
    <source>
        <dbReference type="Proteomes" id="UP001515480"/>
    </source>
</evidence>
<reference evidence="2 3" key="1">
    <citation type="journal article" date="2024" name="Science">
        <title>Giant polyketide synthase enzymes in the biosynthesis of giant marine polyether toxins.</title>
        <authorList>
            <person name="Fallon T.R."/>
            <person name="Shende V.V."/>
            <person name="Wierzbicki I.H."/>
            <person name="Pendleton A.L."/>
            <person name="Watervoot N.F."/>
            <person name="Auber R.P."/>
            <person name="Gonzalez D.J."/>
            <person name="Wisecaver J.H."/>
            <person name="Moore B.S."/>
        </authorList>
    </citation>
    <scope>NUCLEOTIDE SEQUENCE [LARGE SCALE GENOMIC DNA]</scope>
    <source>
        <strain evidence="2 3">12B1</strain>
    </source>
</reference>
<dbReference type="AlphaFoldDB" id="A0AB34J6P7"/>
<evidence type="ECO:0000259" key="1">
    <source>
        <dbReference type="Pfam" id="PF26188"/>
    </source>
</evidence>
<dbReference type="GO" id="GO:0035770">
    <property type="term" value="C:ribonucleoprotein granule"/>
    <property type="evidence" value="ECO:0007669"/>
    <property type="project" value="TreeGrafter"/>
</dbReference>
<protein>
    <recommendedName>
        <fullName evidence="1">RNA-editing substrate-binding complex 6 protein domain-containing protein</fullName>
    </recommendedName>
</protein>
<evidence type="ECO:0000313" key="2">
    <source>
        <dbReference type="EMBL" id="KAL1512264.1"/>
    </source>
</evidence>
<dbReference type="InterPro" id="IPR058917">
    <property type="entry name" value="RESC6_dom"/>
</dbReference>
<dbReference type="GO" id="GO:0000963">
    <property type="term" value="P:mitochondrial RNA processing"/>
    <property type="evidence" value="ECO:0007669"/>
    <property type="project" value="TreeGrafter"/>
</dbReference>
<dbReference type="PANTHER" id="PTHR21228">
    <property type="entry name" value="FAST LEU-RICH DOMAIN-CONTAINING"/>
    <property type="match status" value="1"/>
</dbReference>
<comment type="caution">
    <text evidence="2">The sequence shown here is derived from an EMBL/GenBank/DDBJ whole genome shotgun (WGS) entry which is preliminary data.</text>
</comment>
<organism evidence="2 3">
    <name type="scientific">Prymnesium parvum</name>
    <name type="common">Toxic golden alga</name>
    <dbReference type="NCBI Taxonomy" id="97485"/>
    <lineage>
        <taxon>Eukaryota</taxon>
        <taxon>Haptista</taxon>
        <taxon>Haptophyta</taxon>
        <taxon>Prymnesiophyceae</taxon>
        <taxon>Prymnesiales</taxon>
        <taxon>Prymnesiaceae</taxon>
        <taxon>Prymnesium</taxon>
    </lineage>
</organism>
<keyword evidence="3" id="KW-1185">Reference proteome</keyword>
<dbReference type="GO" id="GO:0005759">
    <property type="term" value="C:mitochondrial matrix"/>
    <property type="evidence" value="ECO:0007669"/>
    <property type="project" value="TreeGrafter"/>
</dbReference>
<name>A0AB34J6P7_PRYPA</name>
<dbReference type="Pfam" id="PF26188">
    <property type="entry name" value="RESC6"/>
    <property type="match status" value="1"/>
</dbReference>
<dbReference type="Proteomes" id="UP001515480">
    <property type="component" value="Unassembled WGS sequence"/>
</dbReference>
<gene>
    <name evidence="2" type="ORF">AB1Y20_005526</name>
</gene>